<name>A0AAJ4W7Q2_9GAMM</name>
<comment type="caution">
    <text evidence="4">The sequence shown here is derived from an EMBL/GenBank/DDBJ whole genome shotgun (WGS) entry which is preliminary data.</text>
</comment>
<dbReference type="Pfam" id="PF05130">
    <property type="entry name" value="FlgN"/>
    <property type="match status" value="1"/>
</dbReference>
<sequence length="142" mass="16825">MKTLQEQVKELLSEIQSDRKYYIKLIHLLKQQHTMIIERKTDAIDELNQHMTTIYNLLAESTKKRMATLKNLCIPPHAEGMRFLFSRLPATHHIQAKALWDDLELRVRECKELNERNAHILTMQQDIVNTILGHEPDPIYQR</sequence>
<dbReference type="InterPro" id="IPR036679">
    <property type="entry name" value="FlgN-like_sf"/>
</dbReference>
<evidence type="ECO:0000256" key="2">
    <source>
        <dbReference type="ARBA" id="ARBA00007703"/>
    </source>
</evidence>
<dbReference type="SUPFAM" id="SSF140566">
    <property type="entry name" value="FlgN-like"/>
    <property type="match status" value="1"/>
</dbReference>
<comment type="function">
    <text evidence="1">Required for the efficient initiation of filament assembly.</text>
</comment>
<keyword evidence="4" id="KW-0969">Cilium</keyword>
<protein>
    <submittedName>
        <fullName evidence="4">Flagella synthesis protein FlgN</fullName>
    </submittedName>
</protein>
<dbReference type="Gene3D" id="1.20.58.300">
    <property type="entry name" value="FlgN-like"/>
    <property type="match status" value="1"/>
</dbReference>
<evidence type="ECO:0000313" key="5">
    <source>
        <dbReference type="Proteomes" id="UP000226420"/>
    </source>
</evidence>
<dbReference type="AlphaFoldDB" id="A0AAJ4W7Q2"/>
<keyword evidence="4" id="KW-0282">Flagellum</keyword>
<dbReference type="InterPro" id="IPR007809">
    <property type="entry name" value="FlgN-like"/>
</dbReference>
<proteinExistence type="inferred from homology"/>
<keyword evidence="4" id="KW-0966">Cell projection</keyword>
<dbReference type="RefSeq" id="WP_074820106.1">
    <property type="nucleotide sequence ID" value="NZ_FOLW01000001.1"/>
</dbReference>
<gene>
    <name evidence="4" type="ORF">SAMN02745723_101174</name>
</gene>
<comment type="similarity">
    <text evidence="2">Belongs to the FlgN family.</text>
</comment>
<evidence type="ECO:0000256" key="1">
    <source>
        <dbReference type="ARBA" id="ARBA00002397"/>
    </source>
</evidence>
<evidence type="ECO:0000256" key="3">
    <source>
        <dbReference type="ARBA" id="ARBA00022795"/>
    </source>
</evidence>
<organism evidence="4 5">
    <name type="scientific">Pragia fontium DSM 5563 = ATCC 49100</name>
    <dbReference type="NCBI Taxonomy" id="1122977"/>
    <lineage>
        <taxon>Bacteria</taxon>
        <taxon>Pseudomonadati</taxon>
        <taxon>Pseudomonadota</taxon>
        <taxon>Gammaproteobacteria</taxon>
        <taxon>Enterobacterales</taxon>
        <taxon>Budviciaceae</taxon>
        <taxon>Pragia</taxon>
    </lineage>
</organism>
<reference evidence="4 5" key="1">
    <citation type="submission" date="2016-10" db="EMBL/GenBank/DDBJ databases">
        <authorList>
            <person name="Varghese N."/>
            <person name="Submissions S."/>
        </authorList>
    </citation>
    <scope>NUCLEOTIDE SEQUENCE [LARGE SCALE GENOMIC DNA]</scope>
    <source>
        <strain evidence="4 5">DSM 5563</strain>
    </source>
</reference>
<accession>A0AAJ4W7Q2</accession>
<keyword evidence="3" id="KW-1005">Bacterial flagellum biogenesis</keyword>
<dbReference type="GO" id="GO:0044780">
    <property type="term" value="P:bacterial-type flagellum assembly"/>
    <property type="evidence" value="ECO:0007669"/>
    <property type="project" value="InterPro"/>
</dbReference>
<dbReference type="EMBL" id="FOLW01000001">
    <property type="protein sequence ID" value="SFC01827.1"/>
    <property type="molecule type" value="Genomic_DNA"/>
</dbReference>
<evidence type="ECO:0000313" key="4">
    <source>
        <dbReference type="EMBL" id="SFC01827.1"/>
    </source>
</evidence>
<dbReference type="Proteomes" id="UP000226420">
    <property type="component" value="Unassembled WGS sequence"/>
</dbReference>